<accession>A0ABR3NL00</accession>
<proteinExistence type="predicted"/>
<dbReference type="EMBL" id="JAYMGO010000003">
    <property type="protein sequence ID" value="KAL1277614.1"/>
    <property type="molecule type" value="Genomic_DNA"/>
</dbReference>
<keyword evidence="2" id="KW-1185">Reference proteome</keyword>
<comment type="caution">
    <text evidence="1">The sequence shown here is derived from an EMBL/GenBank/DDBJ whole genome shotgun (WGS) entry which is preliminary data.</text>
</comment>
<protein>
    <submittedName>
        <fullName evidence="1">Uncharacterized protein</fullName>
    </submittedName>
</protein>
<organism evidence="1 2">
    <name type="scientific">Cirrhinus molitorella</name>
    <name type="common">mud carp</name>
    <dbReference type="NCBI Taxonomy" id="172907"/>
    <lineage>
        <taxon>Eukaryota</taxon>
        <taxon>Metazoa</taxon>
        <taxon>Chordata</taxon>
        <taxon>Craniata</taxon>
        <taxon>Vertebrata</taxon>
        <taxon>Euteleostomi</taxon>
        <taxon>Actinopterygii</taxon>
        <taxon>Neopterygii</taxon>
        <taxon>Teleostei</taxon>
        <taxon>Ostariophysi</taxon>
        <taxon>Cypriniformes</taxon>
        <taxon>Cyprinidae</taxon>
        <taxon>Labeoninae</taxon>
        <taxon>Labeonini</taxon>
        <taxon>Cirrhinus</taxon>
    </lineage>
</organism>
<evidence type="ECO:0000313" key="2">
    <source>
        <dbReference type="Proteomes" id="UP001558613"/>
    </source>
</evidence>
<dbReference type="Proteomes" id="UP001558613">
    <property type="component" value="Unassembled WGS sequence"/>
</dbReference>
<evidence type="ECO:0000313" key="1">
    <source>
        <dbReference type="EMBL" id="KAL1277614.1"/>
    </source>
</evidence>
<name>A0ABR3NL00_9TELE</name>
<gene>
    <name evidence="1" type="ORF">QQF64_024287</name>
</gene>
<reference evidence="1 2" key="1">
    <citation type="submission" date="2023-09" db="EMBL/GenBank/DDBJ databases">
        <authorList>
            <person name="Wang M."/>
        </authorList>
    </citation>
    <scope>NUCLEOTIDE SEQUENCE [LARGE SCALE GENOMIC DNA]</scope>
    <source>
        <strain evidence="1">GT-2023</strain>
        <tissue evidence="1">Liver</tissue>
    </source>
</reference>
<sequence length="84" mass="10039">MEWSPDSWKHSWMGISSFLLQRMPQVPLSSNLKRSSRQCSQMKMNHYDIFRRHAWMYIEPAIAHSWKTAQDGMLQQNIVVEDED</sequence>